<proteinExistence type="predicted"/>
<protein>
    <submittedName>
        <fullName evidence="1">Uncharacterized protein</fullName>
    </submittedName>
</protein>
<dbReference type="Proteomes" id="UP000317990">
    <property type="component" value="Unassembled WGS sequence"/>
</dbReference>
<name>A0A524RLF0_9CHRO</name>
<gene>
    <name evidence="1" type="ORF">ERJ67_09090</name>
</gene>
<sequence>MLAADARYQAYSTMAAAVQEYAALINRDLTVEEADHAADSIEAILDTVDKADGRFSRFH</sequence>
<evidence type="ECO:0000313" key="2">
    <source>
        <dbReference type="Proteomes" id="UP000317990"/>
    </source>
</evidence>
<organism evidence="1 2">
    <name type="scientific">Aphanocapsa feldmannii 277cV</name>
    <dbReference type="NCBI Taxonomy" id="2507553"/>
    <lineage>
        <taxon>Bacteria</taxon>
        <taxon>Bacillati</taxon>
        <taxon>Cyanobacteriota</taxon>
        <taxon>Cyanophyceae</taxon>
        <taxon>Oscillatoriophycideae</taxon>
        <taxon>Chroococcales</taxon>
        <taxon>Microcystaceae</taxon>
        <taxon>Aphanocapsa</taxon>
    </lineage>
</organism>
<evidence type="ECO:0000313" key="1">
    <source>
        <dbReference type="EMBL" id="TGG90868.1"/>
    </source>
</evidence>
<reference evidence="1 2" key="1">
    <citation type="journal article" date="2019" name="mSystems">
        <title>Life at home and on the roam: Genomic adaptions reflect the dual lifestyle of an intracellular, facultative symbiont.</title>
        <authorList>
            <person name="Burgsdorf I."/>
        </authorList>
    </citation>
    <scope>NUCLEOTIDE SEQUENCE [LARGE SCALE GENOMIC DNA]</scope>
    <source>
        <strain evidence="1">277cV</strain>
    </source>
</reference>
<accession>A0A524RLF0</accession>
<dbReference type="AlphaFoldDB" id="A0A524RLF0"/>
<comment type="caution">
    <text evidence="1">The sequence shown here is derived from an EMBL/GenBank/DDBJ whole genome shotgun (WGS) entry which is preliminary data.</text>
</comment>
<dbReference type="EMBL" id="SRMO01000084">
    <property type="protein sequence ID" value="TGG90868.1"/>
    <property type="molecule type" value="Genomic_DNA"/>
</dbReference>